<keyword evidence="2" id="KW-1185">Reference proteome</keyword>
<dbReference type="GeneID" id="97492488"/>
<dbReference type="InterPro" id="IPR036390">
    <property type="entry name" value="WH_DNA-bd_sf"/>
</dbReference>
<dbReference type="EMBL" id="HE576794">
    <property type="protein sequence ID" value="CCC74178.1"/>
    <property type="molecule type" value="Genomic_DNA"/>
</dbReference>
<proteinExistence type="predicted"/>
<dbReference type="Proteomes" id="UP000010111">
    <property type="component" value="Chromosome"/>
</dbReference>
<evidence type="ECO:0008006" key="3">
    <source>
        <dbReference type="Google" id="ProtNLM"/>
    </source>
</evidence>
<gene>
    <name evidence="1" type="ORF">MELS_1960</name>
</gene>
<dbReference type="KEGG" id="med:MELS_1960"/>
<dbReference type="SUPFAM" id="SSF46785">
    <property type="entry name" value="Winged helix' DNA-binding domain"/>
    <property type="match status" value="1"/>
</dbReference>
<protein>
    <recommendedName>
        <fullName evidence="3">Helix-turn-helix domain-containing protein</fullName>
    </recommendedName>
</protein>
<dbReference type="STRING" id="1064535.MELS_1960"/>
<organism evidence="1 2">
    <name type="scientific">Megasphaera elsdenii DSM 20460</name>
    <dbReference type="NCBI Taxonomy" id="1064535"/>
    <lineage>
        <taxon>Bacteria</taxon>
        <taxon>Bacillati</taxon>
        <taxon>Bacillota</taxon>
        <taxon>Negativicutes</taxon>
        <taxon>Veillonellales</taxon>
        <taxon>Veillonellaceae</taxon>
        <taxon>Megasphaera</taxon>
    </lineage>
</organism>
<sequence>MNTEKKNMISVYPVNKWVNKWVIKRGARDFVWRISTKAPTDSLHISPDQMMVLTESGLSPTAKSIFAFLFHHRFSTTRVCLYGSLTIARMYGCANNTAKKALKELEASNIINKLKIYTGKNVSYQYYITDYGKWILPKNRRSGENIEAPMQVIELDE</sequence>
<dbReference type="RefSeq" id="WP_014016899.1">
    <property type="nucleotide sequence ID" value="NC_015873.1"/>
</dbReference>
<evidence type="ECO:0000313" key="1">
    <source>
        <dbReference type="EMBL" id="CCC74178.1"/>
    </source>
</evidence>
<accession>G0VSD8</accession>
<dbReference type="AlphaFoldDB" id="G0VSD8"/>
<evidence type="ECO:0000313" key="2">
    <source>
        <dbReference type="Proteomes" id="UP000010111"/>
    </source>
</evidence>
<name>G0VSD8_MEGEL</name>
<reference evidence="1 2" key="1">
    <citation type="journal article" date="2011" name="J. Bacteriol.">
        <title>Genome Sequence of the Ruminal Bacterium Megasphaera elsdenii.</title>
        <authorList>
            <person name="Marx H."/>
            <person name="Graf A.B."/>
            <person name="Tatto N."/>
            <person name="Thallinger G.G."/>
            <person name="Mattanovich D."/>
            <person name="Sauer M."/>
        </authorList>
    </citation>
    <scope>NUCLEOTIDE SEQUENCE [LARGE SCALE GENOMIC DNA]</scope>
    <source>
        <strain evidence="1 2">DSM 20460</strain>
    </source>
</reference>
<dbReference type="HOGENOM" id="CLU_1803877_0_0_9"/>